<sequence length="157" mass="17731">MRVTTARHYVGKTRISAPYRHCRRHRRATTAAADAAFLRPQQRTRLFYVRVARPRDRARDEKQTKITKTCAVRFSVSARDGNRPGNAGGEDIAGTTGMTTACPLQSRSDRTGPPRCETVIDRLRHTVTADILRDTITARTRDNVEIDPPMTTHTYPL</sequence>
<proteinExistence type="predicted"/>
<name>A0A5E4N903_9HEMI</name>
<organism evidence="2 3">
    <name type="scientific">Cinara cedri</name>
    <dbReference type="NCBI Taxonomy" id="506608"/>
    <lineage>
        <taxon>Eukaryota</taxon>
        <taxon>Metazoa</taxon>
        <taxon>Ecdysozoa</taxon>
        <taxon>Arthropoda</taxon>
        <taxon>Hexapoda</taxon>
        <taxon>Insecta</taxon>
        <taxon>Pterygota</taxon>
        <taxon>Neoptera</taxon>
        <taxon>Paraneoptera</taxon>
        <taxon>Hemiptera</taxon>
        <taxon>Sternorrhyncha</taxon>
        <taxon>Aphidomorpha</taxon>
        <taxon>Aphidoidea</taxon>
        <taxon>Aphididae</taxon>
        <taxon>Lachninae</taxon>
        <taxon>Cinara</taxon>
    </lineage>
</organism>
<feature type="region of interest" description="Disordered" evidence="1">
    <location>
        <begin position="78"/>
        <end position="97"/>
    </location>
</feature>
<gene>
    <name evidence="2" type="ORF">CINCED_3A008614</name>
</gene>
<evidence type="ECO:0000256" key="1">
    <source>
        <dbReference type="SAM" id="MobiDB-lite"/>
    </source>
</evidence>
<keyword evidence="3" id="KW-1185">Reference proteome</keyword>
<dbReference type="Proteomes" id="UP000325440">
    <property type="component" value="Unassembled WGS sequence"/>
</dbReference>
<dbReference type="AlphaFoldDB" id="A0A5E4N903"/>
<evidence type="ECO:0000313" key="2">
    <source>
        <dbReference type="EMBL" id="VVC41153.1"/>
    </source>
</evidence>
<evidence type="ECO:0000313" key="3">
    <source>
        <dbReference type="Proteomes" id="UP000325440"/>
    </source>
</evidence>
<accession>A0A5E4N903</accession>
<dbReference type="EMBL" id="CABPRJ010001913">
    <property type="protein sequence ID" value="VVC41153.1"/>
    <property type="molecule type" value="Genomic_DNA"/>
</dbReference>
<protein>
    <submittedName>
        <fullName evidence="2">Uncharacterized protein</fullName>
    </submittedName>
</protein>
<reference evidence="2 3" key="1">
    <citation type="submission" date="2019-08" db="EMBL/GenBank/DDBJ databases">
        <authorList>
            <person name="Alioto T."/>
            <person name="Alioto T."/>
            <person name="Gomez Garrido J."/>
        </authorList>
    </citation>
    <scope>NUCLEOTIDE SEQUENCE [LARGE SCALE GENOMIC DNA]</scope>
</reference>